<evidence type="ECO:0000313" key="1">
    <source>
        <dbReference type="EMBL" id="BCG45987.1"/>
    </source>
</evidence>
<accession>A0A6S6LVI2</accession>
<organism evidence="1 2">
    <name type="scientific">Citrifermentans bremense</name>
    <dbReference type="NCBI Taxonomy" id="60035"/>
    <lineage>
        <taxon>Bacteria</taxon>
        <taxon>Pseudomonadati</taxon>
        <taxon>Thermodesulfobacteriota</taxon>
        <taxon>Desulfuromonadia</taxon>
        <taxon>Geobacterales</taxon>
        <taxon>Geobacteraceae</taxon>
        <taxon>Citrifermentans</taxon>
    </lineage>
</organism>
<reference evidence="1 2" key="1">
    <citation type="submission" date="2020-06" db="EMBL/GenBank/DDBJ databases">
        <title>Interaction of electrochemicaly active bacteria, Geobacter bremensis R4 on different carbon anode.</title>
        <authorList>
            <person name="Meng L."/>
            <person name="Yoshida N."/>
        </authorList>
    </citation>
    <scope>NUCLEOTIDE SEQUENCE [LARGE SCALE GENOMIC DNA]</scope>
    <source>
        <strain evidence="1 2">R4</strain>
    </source>
</reference>
<dbReference type="AlphaFoldDB" id="A0A6S6LVI2"/>
<gene>
    <name evidence="1" type="ORF">GEOBRER4_n0764</name>
</gene>
<evidence type="ECO:0000313" key="2">
    <source>
        <dbReference type="Proteomes" id="UP000515472"/>
    </source>
</evidence>
<dbReference type="EMBL" id="AP023213">
    <property type="protein sequence ID" value="BCG45987.1"/>
    <property type="molecule type" value="Genomic_DNA"/>
</dbReference>
<name>A0A6S6LVI2_9BACT</name>
<dbReference type="KEGG" id="gbn:GEOBRER4_07370"/>
<proteinExistence type="predicted"/>
<dbReference type="Proteomes" id="UP000515472">
    <property type="component" value="Chromosome"/>
</dbReference>
<keyword evidence="2" id="KW-1185">Reference proteome</keyword>
<sequence length="203" mass="21846">MPLDNLQHPEMINKATAVARALTPELYAYLVSLLPTPEELTELCRRYRESFAASLNGDPEQANICEEDRVAVSQVLTLLSGFGKAAAVKDPGVLGKLALHHLVSKKSAAATAVGSPGSLRIAFEPSGKPYAALAKVSGAKGYEIWCCGGDPGVESNWSLLAWSTNCKKIYLPGLDRNANFLRVRGKRGNKVGPWSNIVKIENL</sequence>
<protein>
    <submittedName>
        <fullName evidence="1">Uncharacterized protein</fullName>
    </submittedName>
</protein>